<accession>A0A0E9UKN9</accession>
<sequence>MKITAPGCCYVRVSPFEMVRDCLFPHSYCSQFVYVWFLFFVMGLHCMIDLISVSVLFSYLV</sequence>
<reference evidence="2" key="1">
    <citation type="submission" date="2014-11" db="EMBL/GenBank/DDBJ databases">
        <authorList>
            <person name="Amaro Gonzalez C."/>
        </authorList>
    </citation>
    <scope>NUCLEOTIDE SEQUENCE</scope>
</reference>
<protein>
    <submittedName>
        <fullName evidence="2">Uncharacterized protein</fullName>
    </submittedName>
</protein>
<organism evidence="2">
    <name type="scientific">Anguilla anguilla</name>
    <name type="common">European freshwater eel</name>
    <name type="synonym">Muraena anguilla</name>
    <dbReference type="NCBI Taxonomy" id="7936"/>
    <lineage>
        <taxon>Eukaryota</taxon>
        <taxon>Metazoa</taxon>
        <taxon>Chordata</taxon>
        <taxon>Craniata</taxon>
        <taxon>Vertebrata</taxon>
        <taxon>Euteleostomi</taxon>
        <taxon>Actinopterygii</taxon>
        <taxon>Neopterygii</taxon>
        <taxon>Teleostei</taxon>
        <taxon>Anguilliformes</taxon>
        <taxon>Anguillidae</taxon>
        <taxon>Anguilla</taxon>
    </lineage>
</organism>
<keyword evidence="1" id="KW-1133">Transmembrane helix</keyword>
<feature type="transmembrane region" description="Helical" evidence="1">
    <location>
        <begin position="33"/>
        <end position="60"/>
    </location>
</feature>
<keyword evidence="1" id="KW-0472">Membrane</keyword>
<dbReference type="AlphaFoldDB" id="A0A0E9UKN9"/>
<evidence type="ECO:0000256" key="1">
    <source>
        <dbReference type="SAM" id="Phobius"/>
    </source>
</evidence>
<proteinExistence type="predicted"/>
<name>A0A0E9UKN9_ANGAN</name>
<dbReference type="EMBL" id="GBXM01042762">
    <property type="protein sequence ID" value="JAH65815.1"/>
    <property type="molecule type" value="Transcribed_RNA"/>
</dbReference>
<evidence type="ECO:0000313" key="2">
    <source>
        <dbReference type="EMBL" id="JAH65815.1"/>
    </source>
</evidence>
<reference evidence="2" key="2">
    <citation type="journal article" date="2015" name="Fish Shellfish Immunol.">
        <title>Early steps in the European eel (Anguilla anguilla)-Vibrio vulnificus interaction in the gills: Role of the RtxA13 toxin.</title>
        <authorList>
            <person name="Callol A."/>
            <person name="Pajuelo D."/>
            <person name="Ebbesson L."/>
            <person name="Teles M."/>
            <person name="MacKenzie S."/>
            <person name="Amaro C."/>
        </authorList>
    </citation>
    <scope>NUCLEOTIDE SEQUENCE</scope>
</reference>
<keyword evidence="1" id="KW-0812">Transmembrane</keyword>